<reference evidence="4" key="1">
    <citation type="submission" date="2015-11" db="EMBL/GenBank/DDBJ databases">
        <title>De novo transcriptome assembly of four potential Pierce s Disease insect vectors from Arizona vineyards.</title>
        <authorList>
            <person name="Tassone E.E."/>
        </authorList>
    </citation>
    <scope>NUCLEOTIDE SEQUENCE</scope>
</reference>
<evidence type="ECO:0000313" key="4">
    <source>
        <dbReference type="EMBL" id="JAS80285.1"/>
    </source>
</evidence>
<dbReference type="GO" id="GO:0003735">
    <property type="term" value="F:structural constituent of ribosome"/>
    <property type="evidence" value="ECO:0007669"/>
    <property type="project" value="InterPro"/>
</dbReference>
<dbReference type="GO" id="GO:0005840">
    <property type="term" value="C:ribosome"/>
    <property type="evidence" value="ECO:0007669"/>
    <property type="project" value="UniProtKB-KW"/>
</dbReference>
<dbReference type="PANTHER" id="PTHR11830">
    <property type="entry name" value="40S RIBOSOMAL PROTEIN S3A"/>
    <property type="match status" value="1"/>
</dbReference>
<sequence length="174" mass="19614">LARDNKETHRNFCFKVGDVRGNDCLSFFNGMYLARDKIAGMVRKWHTLVEADVDVTTKDGSVWRFFASAVTRRRAGQTGKTTYLKSSEMRAVRKIMVDVIRSEVDGQDTDRIIKKLSTESIGKLIESRCAEISNMTAVVRKVKPIKNTRIIDLSAVSAGDRAEERNTVEILAEN</sequence>
<keyword evidence="2" id="KW-0689">Ribosomal protein</keyword>
<gene>
    <name evidence="4" type="ORF">g.9814</name>
</gene>
<dbReference type="EMBL" id="GECU01027421">
    <property type="protein sequence ID" value="JAS80285.1"/>
    <property type="molecule type" value="Transcribed_RNA"/>
</dbReference>
<evidence type="ECO:0000256" key="1">
    <source>
        <dbReference type="ARBA" id="ARBA00022490"/>
    </source>
</evidence>
<keyword evidence="3" id="KW-0687">Ribonucleoprotein</keyword>
<evidence type="ECO:0000256" key="2">
    <source>
        <dbReference type="ARBA" id="ARBA00022980"/>
    </source>
</evidence>
<organism evidence="4">
    <name type="scientific">Homalodisca liturata</name>
    <dbReference type="NCBI Taxonomy" id="320908"/>
    <lineage>
        <taxon>Eukaryota</taxon>
        <taxon>Metazoa</taxon>
        <taxon>Ecdysozoa</taxon>
        <taxon>Arthropoda</taxon>
        <taxon>Hexapoda</taxon>
        <taxon>Insecta</taxon>
        <taxon>Pterygota</taxon>
        <taxon>Neoptera</taxon>
        <taxon>Paraneoptera</taxon>
        <taxon>Hemiptera</taxon>
        <taxon>Auchenorrhyncha</taxon>
        <taxon>Membracoidea</taxon>
        <taxon>Cicadellidae</taxon>
        <taxon>Cicadellinae</taxon>
        <taxon>Proconiini</taxon>
        <taxon>Homalodisca</taxon>
    </lineage>
</organism>
<dbReference type="AlphaFoldDB" id="A0A1B6I077"/>
<keyword evidence="1" id="KW-0963">Cytoplasm</keyword>
<feature type="non-terminal residue" evidence="4">
    <location>
        <position position="1"/>
    </location>
</feature>
<dbReference type="SMART" id="SM01397">
    <property type="entry name" value="Ribosomal_S3Ae"/>
    <property type="match status" value="1"/>
</dbReference>
<evidence type="ECO:0008006" key="5">
    <source>
        <dbReference type="Google" id="ProtNLM"/>
    </source>
</evidence>
<proteinExistence type="predicted"/>
<dbReference type="Pfam" id="PF01015">
    <property type="entry name" value="Ribosomal_S3Ae"/>
    <property type="match status" value="1"/>
</dbReference>
<accession>A0A1B6I077</accession>
<name>A0A1B6I077_9HEMI</name>
<protein>
    <recommendedName>
        <fullName evidence="5">40S ribosomal protein S3a</fullName>
    </recommendedName>
</protein>
<dbReference type="GO" id="GO:1990904">
    <property type="term" value="C:ribonucleoprotein complex"/>
    <property type="evidence" value="ECO:0007669"/>
    <property type="project" value="UniProtKB-KW"/>
</dbReference>
<evidence type="ECO:0000256" key="3">
    <source>
        <dbReference type="ARBA" id="ARBA00023274"/>
    </source>
</evidence>
<dbReference type="GO" id="GO:0006412">
    <property type="term" value="P:translation"/>
    <property type="evidence" value="ECO:0007669"/>
    <property type="project" value="InterPro"/>
</dbReference>
<dbReference type="InterPro" id="IPR001593">
    <property type="entry name" value="Ribosomal_eS1"/>
</dbReference>